<feature type="domain" description="HTH bat-type" evidence="3">
    <location>
        <begin position="185"/>
        <end position="229"/>
    </location>
</feature>
<keyword evidence="2" id="KW-0804">Transcription</keyword>
<dbReference type="Pfam" id="PF24281">
    <property type="entry name" value="HVO_2928_N"/>
    <property type="match status" value="1"/>
</dbReference>
<dbReference type="Proteomes" id="UP001501729">
    <property type="component" value="Unassembled WGS sequence"/>
</dbReference>
<evidence type="ECO:0000256" key="1">
    <source>
        <dbReference type="ARBA" id="ARBA00023015"/>
    </source>
</evidence>
<dbReference type="RefSeq" id="WP_227777693.1">
    <property type="nucleotide sequence ID" value="NZ_BAABKX010000008.1"/>
</dbReference>
<name>A0AAV3UHY8_9EURY</name>
<comment type="caution">
    <text evidence="5">The sequence shown here is derived from an EMBL/GenBank/DDBJ whole genome shotgun (WGS) entry which is preliminary data.</text>
</comment>
<evidence type="ECO:0008006" key="7">
    <source>
        <dbReference type="Google" id="ProtNLM"/>
    </source>
</evidence>
<feature type="domain" description="HVO-2928 N-terminal" evidence="4">
    <location>
        <begin position="3"/>
        <end position="170"/>
    </location>
</feature>
<protein>
    <recommendedName>
        <fullName evidence="7">HTH DNA binding domain-containing protein</fullName>
    </recommendedName>
</protein>
<keyword evidence="6" id="KW-1185">Reference proteome</keyword>
<evidence type="ECO:0000256" key="2">
    <source>
        <dbReference type="ARBA" id="ARBA00023163"/>
    </source>
</evidence>
<dbReference type="EMBL" id="BAABKX010000008">
    <property type="protein sequence ID" value="GAA5050980.1"/>
    <property type="molecule type" value="Genomic_DNA"/>
</dbReference>
<dbReference type="Pfam" id="PF04967">
    <property type="entry name" value="HTH_10"/>
    <property type="match status" value="1"/>
</dbReference>
<organism evidence="5 6">
    <name type="scientific">Haladaptatus pallidirubidus</name>
    <dbReference type="NCBI Taxonomy" id="1008152"/>
    <lineage>
        <taxon>Archaea</taxon>
        <taxon>Methanobacteriati</taxon>
        <taxon>Methanobacteriota</taxon>
        <taxon>Stenosarchaea group</taxon>
        <taxon>Halobacteria</taxon>
        <taxon>Halobacteriales</taxon>
        <taxon>Haladaptataceae</taxon>
        <taxon>Haladaptatus</taxon>
    </lineage>
</organism>
<sequence>MREYVFLLKYDRGVHPIRDVFIDHPTVVATALDISTALDGGWRIEHLSGPEDALNAIESVYFNEQCNDCLYPTSNCDTVFEYQVLEHEPTARTIYRFETDQSYCHAISYLALKTLGNGLVFDAVQRGPFYEWRLLVPTEKNIEVFHEVLREDIPDGISLEVRRVSAPEHWLHTRRPQWETDLPYKQREALETAMVMGYYDYPREATLKDIAIELDLPLTTLRYRLRRAEAWATTTALKGIPPNTIDTSEMVGFPTNGKRS</sequence>
<dbReference type="PANTHER" id="PTHR34236:SF1">
    <property type="entry name" value="DIMETHYL SULFOXIDE REDUCTASE TRANSCRIPTIONAL ACTIVATOR"/>
    <property type="match status" value="1"/>
</dbReference>
<evidence type="ECO:0000313" key="6">
    <source>
        <dbReference type="Proteomes" id="UP001501729"/>
    </source>
</evidence>
<accession>A0AAV3UHY8</accession>
<dbReference type="GeneID" id="68615989"/>
<evidence type="ECO:0000259" key="3">
    <source>
        <dbReference type="Pfam" id="PF04967"/>
    </source>
</evidence>
<proteinExistence type="predicted"/>
<keyword evidence="1" id="KW-0805">Transcription regulation</keyword>
<dbReference type="PANTHER" id="PTHR34236">
    <property type="entry name" value="DIMETHYL SULFOXIDE REDUCTASE TRANSCRIPTIONAL ACTIVATOR"/>
    <property type="match status" value="1"/>
</dbReference>
<evidence type="ECO:0000313" key="5">
    <source>
        <dbReference type="EMBL" id="GAA5050980.1"/>
    </source>
</evidence>
<dbReference type="AlphaFoldDB" id="A0AAV3UHY8"/>
<dbReference type="InterPro" id="IPR007050">
    <property type="entry name" value="HTH_bacterioopsin"/>
</dbReference>
<gene>
    <name evidence="5" type="ORF">GCM10025751_25700</name>
</gene>
<dbReference type="InterPro" id="IPR056529">
    <property type="entry name" value="HVO_2928_N"/>
</dbReference>
<evidence type="ECO:0000259" key="4">
    <source>
        <dbReference type="Pfam" id="PF24281"/>
    </source>
</evidence>
<reference evidence="5 6" key="1">
    <citation type="journal article" date="2019" name="Int. J. Syst. Evol. Microbiol.">
        <title>The Global Catalogue of Microorganisms (GCM) 10K type strain sequencing project: providing services to taxonomists for standard genome sequencing and annotation.</title>
        <authorList>
            <consortium name="The Broad Institute Genomics Platform"/>
            <consortium name="The Broad Institute Genome Sequencing Center for Infectious Disease"/>
            <person name="Wu L."/>
            <person name="Ma J."/>
        </authorList>
    </citation>
    <scope>NUCLEOTIDE SEQUENCE [LARGE SCALE GENOMIC DNA]</scope>
    <source>
        <strain evidence="5 6">JCM 17504</strain>
    </source>
</reference>